<reference evidence="1" key="1">
    <citation type="submission" date="2022-02" db="EMBL/GenBank/DDBJ databases">
        <title>Plant Genome Project.</title>
        <authorList>
            <person name="Zhang R.-G."/>
        </authorList>
    </citation>
    <scope>NUCLEOTIDE SEQUENCE</scope>
    <source>
        <strain evidence="1">AT1</strain>
    </source>
</reference>
<evidence type="ECO:0000313" key="1">
    <source>
        <dbReference type="EMBL" id="KAI8569860.1"/>
    </source>
</evidence>
<organism evidence="1 2">
    <name type="scientific">Rhododendron molle</name>
    <name type="common">Chinese azalea</name>
    <name type="synonym">Azalea mollis</name>
    <dbReference type="NCBI Taxonomy" id="49168"/>
    <lineage>
        <taxon>Eukaryota</taxon>
        <taxon>Viridiplantae</taxon>
        <taxon>Streptophyta</taxon>
        <taxon>Embryophyta</taxon>
        <taxon>Tracheophyta</taxon>
        <taxon>Spermatophyta</taxon>
        <taxon>Magnoliopsida</taxon>
        <taxon>eudicotyledons</taxon>
        <taxon>Gunneridae</taxon>
        <taxon>Pentapetalae</taxon>
        <taxon>asterids</taxon>
        <taxon>Ericales</taxon>
        <taxon>Ericaceae</taxon>
        <taxon>Ericoideae</taxon>
        <taxon>Rhodoreae</taxon>
        <taxon>Rhododendron</taxon>
    </lineage>
</organism>
<name>A0ACC0PWK4_RHOML</name>
<keyword evidence="2" id="KW-1185">Reference proteome</keyword>
<dbReference type="EMBL" id="CM046389">
    <property type="protein sequence ID" value="KAI8569860.1"/>
    <property type="molecule type" value="Genomic_DNA"/>
</dbReference>
<proteinExistence type="predicted"/>
<gene>
    <name evidence="1" type="ORF">RHMOL_Rhmol02G0309900</name>
</gene>
<evidence type="ECO:0000313" key="2">
    <source>
        <dbReference type="Proteomes" id="UP001062846"/>
    </source>
</evidence>
<dbReference type="Proteomes" id="UP001062846">
    <property type="component" value="Chromosome 2"/>
</dbReference>
<comment type="caution">
    <text evidence="1">The sequence shown here is derived from an EMBL/GenBank/DDBJ whole genome shotgun (WGS) entry which is preliminary data.</text>
</comment>
<sequence length="156" mass="17914">MELDWCLVQFWAPTKTSEGRTLLTTQFQPFVFGATVDYTVARDWLCSYGMGMCREYNSFYADAQSGEDQLGLPGRVFLHQFPESSPCVKLYTLKEYPQRDLAFGCKINSSWAEPVFDHSSHACVGVLEIVSPRTFVSVWHDNYFVGQMYDIFQVCQ</sequence>
<accession>A0ACC0PWK4</accession>
<protein>
    <submittedName>
        <fullName evidence="1">Uncharacterized protein</fullName>
    </submittedName>
</protein>